<keyword evidence="2" id="KW-1185">Reference proteome</keyword>
<proteinExistence type="predicted"/>
<reference evidence="1 2" key="1">
    <citation type="submission" date="2017-04" db="EMBL/GenBank/DDBJ databases">
        <authorList>
            <person name="Afonso C.L."/>
            <person name="Miller P.J."/>
            <person name="Scott M.A."/>
            <person name="Spackman E."/>
            <person name="Goraichik I."/>
            <person name="Dimitrov K.M."/>
            <person name="Suarez D.L."/>
            <person name="Swayne D.E."/>
        </authorList>
    </citation>
    <scope>NUCLEOTIDE SEQUENCE [LARGE SCALE GENOMIC DNA]</scope>
    <source>
        <strain evidence="1 2">DSM 43828</strain>
    </source>
</reference>
<dbReference type="AlphaFoldDB" id="A0A1W2FZ02"/>
<dbReference type="Proteomes" id="UP000192674">
    <property type="component" value="Unassembled WGS sequence"/>
</dbReference>
<name>A0A1W2FZ02_KIBAR</name>
<sequence length="64" mass="7080">MRPRGFKTILWRLVVNVALPAFRTSQNHKCVTGRTLSAAGDEKASNSVRPVGFQKSALWLWPAG</sequence>
<dbReference type="EMBL" id="FWXV01000021">
    <property type="protein sequence ID" value="SMD27160.1"/>
    <property type="molecule type" value="Genomic_DNA"/>
</dbReference>
<gene>
    <name evidence="1" type="ORF">SAMN05661093_10757</name>
</gene>
<evidence type="ECO:0000313" key="1">
    <source>
        <dbReference type="EMBL" id="SMD27160.1"/>
    </source>
</evidence>
<accession>A0A1W2FZ02</accession>
<organism evidence="1 2">
    <name type="scientific">Kibdelosporangium aridum</name>
    <dbReference type="NCBI Taxonomy" id="2030"/>
    <lineage>
        <taxon>Bacteria</taxon>
        <taxon>Bacillati</taxon>
        <taxon>Actinomycetota</taxon>
        <taxon>Actinomycetes</taxon>
        <taxon>Pseudonocardiales</taxon>
        <taxon>Pseudonocardiaceae</taxon>
        <taxon>Kibdelosporangium</taxon>
    </lineage>
</organism>
<protein>
    <submittedName>
        <fullName evidence="1">Uncharacterized protein</fullName>
    </submittedName>
</protein>
<evidence type="ECO:0000313" key="2">
    <source>
        <dbReference type="Proteomes" id="UP000192674"/>
    </source>
</evidence>